<sequence>MPVEDHKEAGVLFEDRLGEALRHAGGGFETDRSALAAAGAVRGRRLLLRRRAAVAGGVAAVALVGVGGTLLVPWSGDEGGQSVASGQRVTPPRPAEDDGEVSGADLVRTLKKLLPKGKFSEEQGRGTGESGRDGLGMPYAQVVYDDGKGAAAVGVSLNRIEPGSEQAREWTRCPDKRLVSYDACTASTLPDGSDLLLFQGYEYPDRRVDTKHWYASLVTPQGHHITVNEWNAEAEKDAPVTRDEPPLSTVELTKVVSATAWRTAVDAIPESPGHSVAPKPSATTSAPPAADAASVGTTLASLLPENLKVTAKGGQEPEYAYVVVNDGKGESMVQINVQSNMGEALSGHMAGAEKLPDGTLVLTQEAADEKGRAGVVVRTVDVLRPNGDRVVIMASNAAGLQGGATRKAPALTIAQLKRIATSEKWQEAR</sequence>
<comment type="caution">
    <text evidence="3">The sequence shown here is derived from an EMBL/GenBank/DDBJ whole genome shotgun (WGS) entry which is preliminary data.</text>
</comment>
<protein>
    <recommendedName>
        <fullName evidence="5">LigA protein</fullName>
    </recommendedName>
</protein>
<feature type="region of interest" description="Disordered" evidence="1">
    <location>
        <begin position="269"/>
        <end position="290"/>
    </location>
</feature>
<keyword evidence="2" id="KW-0472">Membrane</keyword>
<name>A0A177HSE7_9ACTN</name>
<dbReference type="OrthoDB" id="3686068at2"/>
<organism evidence="3 4">
    <name type="scientific">Streptomyces jeddahensis</name>
    <dbReference type="NCBI Taxonomy" id="1716141"/>
    <lineage>
        <taxon>Bacteria</taxon>
        <taxon>Bacillati</taxon>
        <taxon>Actinomycetota</taxon>
        <taxon>Actinomycetes</taxon>
        <taxon>Kitasatosporales</taxon>
        <taxon>Streptomycetaceae</taxon>
        <taxon>Streptomyces</taxon>
    </lineage>
</organism>
<dbReference type="PATRIC" id="fig|1716141.3.peg.2949"/>
<evidence type="ECO:0000256" key="1">
    <source>
        <dbReference type="SAM" id="MobiDB-lite"/>
    </source>
</evidence>
<feature type="compositionally biased region" description="Low complexity" evidence="1">
    <location>
        <begin position="275"/>
        <end position="290"/>
    </location>
</feature>
<dbReference type="AlphaFoldDB" id="A0A177HSE7"/>
<keyword evidence="2" id="KW-0812">Transmembrane</keyword>
<dbReference type="STRING" id="1716141.STSP_28010"/>
<feature type="transmembrane region" description="Helical" evidence="2">
    <location>
        <begin position="52"/>
        <end position="74"/>
    </location>
</feature>
<proteinExistence type="predicted"/>
<gene>
    <name evidence="3" type="ORF">STSP_28010</name>
</gene>
<dbReference type="Proteomes" id="UP000077381">
    <property type="component" value="Unassembled WGS sequence"/>
</dbReference>
<reference evidence="3 4" key="1">
    <citation type="submission" date="2015-12" db="EMBL/GenBank/DDBJ databases">
        <title>Genome sequence of Streptomyces sp. G25.</title>
        <authorList>
            <person name="Poehlein A."/>
            <person name="Roettig A."/>
            <person name="Hiessl S."/>
            <person name="Hauschild P."/>
            <person name="Schauer J."/>
            <person name="Madkour M.H."/>
            <person name="Al-Ansari A.M."/>
            <person name="Almakishah N.H."/>
            <person name="Steinbuechel A."/>
            <person name="Daniel R."/>
        </authorList>
    </citation>
    <scope>NUCLEOTIDE SEQUENCE [LARGE SCALE GENOMIC DNA]</scope>
    <source>
        <strain evidence="4">G25(2015)</strain>
    </source>
</reference>
<dbReference type="RefSeq" id="WP_067276741.1">
    <property type="nucleotide sequence ID" value="NZ_LOHS01000072.1"/>
</dbReference>
<evidence type="ECO:0008006" key="5">
    <source>
        <dbReference type="Google" id="ProtNLM"/>
    </source>
</evidence>
<evidence type="ECO:0000313" key="4">
    <source>
        <dbReference type="Proteomes" id="UP000077381"/>
    </source>
</evidence>
<evidence type="ECO:0000313" key="3">
    <source>
        <dbReference type="EMBL" id="OAH13823.1"/>
    </source>
</evidence>
<accession>A0A177HSE7</accession>
<dbReference type="EMBL" id="LOHS01000072">
    <property type="protein sequence ID" value="OAH13823.1"/>
    <property type="molecule type" value="Genomic_DNA"/>
</dbReference>
<keyword evidence="2" id="KW-1133">Transmembrane helix</keyword>
<feature type="region of interest" description="Disordered" evidence="1">
    <location>
        <begin position="78"/>
        <end position="100"/>
    </location>
</feature>
<keyword evidence="4" id="KW-1185">Reference proteome</keyword>
<evidence type="ECO:0000256" key="2">
    <source>
        <dbReference type="SAM" id="Phobius"/>
    </source>
</evidence>